<dbReference type="AlphaFoldDB" id="A0A7V6A2R8"/>
<dbReference type="EMBL" id="DTGR01000072">
    <property type="protein sequence ID" value="HHS28968.1"/>
    <property type="molecule type" value="Genomic_DNA"/>
</dbReference>
<protein>
    <recommendedName>
        <fullName evidence="2">DUF47 family protein</fullName>
    </recommendedName>
</protein>
<reference evidence="1" key="1">
    <citation type="journal article" date="2020" name="mSystems">
        <title>Genome- and Community-Level Interaction Insights into Carbon Utilization and Element Cycling Functions of Hydrothermarchaeota in Hydrothermal Sediment.</title>
        <authorList>
            <person name="Zhou Z."/>
            <person name="Liu Y."/>
            <person name="Xu W."/>
            <person name="Pan J."/>
            <person name="Luo Z.H."/>
            <person name="Li M."/>
        </authorList>
    </citation>
    <scope>NUCLEOTIDE SEQUENCE [LARGE SCALE GENOMIC DNA]</scope>
    <source>
        <strain evidence="1">SpSt-767</strain>
    </source>
</reference>
<dbReference type="InterPro" id="IPR038078">
    <property type="entry name" value="PhoU-like_sf"/>
</dbReference>
<sequence>MTEIQSEQAFREKLKALCPLVDSVRFMVEAARHAFNRHSQAQLENIAELHNNFTLDIDPFFEDVEGGLKNGSADDQPYLSRLQNILTHLEVMADGVAGLADQLRYKANHGVILSEDDFFVVNNLFSQLTGFLHSLVDVLQVNDPALKAYVLQESQKQTDLWFRSEEDHRARMMDTPGQPDAWSVYLAILERSREIVGRLVAIIKNLA</sequence>
<organism evidence="1">
    <name type="scientific">Desulfobacca acetoxidans</name>
    <dbReference type="NCBI Taxonomy" id="60893"/>
    <lineage>
        <taxon>Bacteria</taxon>
        <taxon>Pseudomonadati</taxon>
        <taxon>Thermodesulfobacteriota</taxon>
        <taxon>Desulfobaccia</taxon>
        <taxon>Desulfobaccales</taxon>
        <taxon>Desulfobaccaceae</taxon>
        <taxon>Desulfobacca</taxon>
    </lineage>
</organism>
<dbReference type="Gene3D" id="1.20.58.220">
    <property type="entry name" value="Phosphate transport system protein phou homolog 2, domain 2"/>
    <property type="match status" value="1"/>
</dbReference>
<proteinExistence type="predicted"/>
<accession>A0A7V6A2R8</accession>
<evidence type="ECO:0000313" key="1">
    <source>
        <dbReference type="EMBL" id="HHS28968.1"/>
    </source>
</evidence>
<evidence type="ECO:0008006" key="2">
    <source>
        <dbReference type="Google" id="ProtNLM"/>
    </source>
</evidence>
<gene>
    <name evidence="1" type="ORF">ENV52_04620</name>
</gene>
<comment type="caution">
    <text evidence="1">The sequence shown here is derived from an EMBL/GenBank/DDBJ whole genome shotgun (WGS) entry which is preliminary data.</text>
</comment>
<dbReference type="SUPFAM" id="SSF109755">
    <property type="entry name" value="PhoU-like"/>
    <property type="match status" value="1"/>
</dbReference>
<name>A0A7V6A2R8_9BACT</name>